<protein>
    <submittedName>
        <fullName evidence="1">Uncharacterized protein</fullName>
    </submittedName>
</protein>
<comment type="caution">
    <text evidence="1">The sequence shown here is derived from an EMBL/GenBank/DDBJ whole genome shotgun (WGS) entry which is preliminary data.</text>
</comment>
<organism evidence="1 2">
    <name type="scientific">Heyndrickxia coagulans</name>
    <name type="common">Weizmannia coagulans</name>
    <dbReference type="NCBI Taxonomy" id="1398"/>
    <lineage>
        <taxon>Bacteria</taxon>
        <taxon>Bacillati</taxon>
        <taxon>Bacillota</taxon>
        <taxon>Bacilli</taxon>
        <taxon>Bacillales</taxon>
        <taxon>Bacillaceae</taxon>
        <taxon>Heyndrickxia</taxon>
    </lineage>
</organism>
<dbReference type="EMBL" id="LRPN01000002">
    <property type="protein sequence ID" value="KWZ86451.1"/>
    <property type="molecule type" value="Genomic_DNA"/>
</dbReference>
<evidence type="ECO:0000313" key="1">
    <source>
        <dbReference type="EMBL" id="KWZ86451.1"/>
    </source>
</evidence>
<accession>A0A133L393</accession>
<proteinExistence type="predicted"/>
<dbReference type="AlphaFoldDB" id="A0A133L393"/>
<dbReference type="Proteomes" id="UP000070376">
    <property type="component" value="Unassembled WGS sequence"/>
</dbReference>
<reference evidence="2" key="1">
    <citation type="submission" date="2016-01" db="EMBL/GenBank/DDBJ databases">
        <authorList>
            <person name="Mitreva M."/>
            <person name="Pepin K.H."/>
            <person name="Mihindukulasuriya K.A."/>
            <person name="Fulton R."/>
            <person name="Fronick C."/>
            <person name="O'Laughlin M."/>
            <person name="Miner T."/>
            <person name="Herter B."/>
            <person name="Rosa B.A."/>
            <person name="Cordes M."/>
            <person name="Tomlinson C."/>
            <person name="Wollam A."/>
            <person name="Palsikar V.B."/>
            <person name="Mardis E.R."/>
            <person name="Wilson R.K."/>
        </authorList>
    </citation>
    <scope>NUCLEOTIDE SEQUENCE [LARGE SCALE GENOMIC DNA]</scope>
    <source>
        <strain evidence="2">GED7749B</strain>
    </source>
</reference>
<evidence type="ECO:0000313" key="2">
    <source>
        <dbReference type="Proteomes" id="UP000070376"/>
    </source>
</evidence>
<sequence>MFHTKNGLIIHLIVTLNCRHLSFAIAGRRNEAEAENQSFLPPVLPTSLDDFMQREDIAEDVKALYLLALEGTKSQEVFQSRAYHERSRSYTRII</sequence>
<name>A0A133L393_HEYCO</name>
<dbReference type="PATRIC" id="fig|1398.22.peg.83"/>
<gene>
    <name evidence="1" type="ORF">HMPREF3213_00082</name>
</gene>